<gene>
    <name evidence="1" type="ORF">NDI38_17845</name>
</gene>
<comment type="caution">
    <text evidence="1">The sequence shown here is derived from an EMBL/GenBank/DDBJ whole genome shotgun (WGS) entry which is preliminary data.</text>
</comment>
<evidence type="ECO:0000313" key="2">
    <source>
        <dbReference type="Proteomes" id="UP001476950"/>
    </source>
</evidence>
<organism evidence="1 2">
    <name type="scientific">Stenomitos frigidus AS-A4</name>
    <dbReference type="NCBI Taxonomy" id="2933935"/>
    <lineage>
        <taxon>Bacteria</taxon>
        <taxon>Bacillati</taxon>
        <taxon>Cyanobacteriota</taxon>
        <taxon>Cyanophyceae</taxon>
        <taxon>Leptolyngbyales</taxon>
        <taxon>Leptolyngbyaceae</taxon>
        <taxon>Stenomitos</taxon>
    </lineage>
</organism>
<dbReference type="EMBL" id="JAMPLM010000017">
    <property type="protein sequence ID" value="MEP1060303.1"/>
    <property type="molecule type" value="Genomic_DNA"/>
</dbReference>
<reference evidence="1 2" key="1">
    <citation type="submission" date="2022-04" db="EMBL/GenBank/DDBJ databases">
        <title>Positive selection, recombination, and allopatry shape intraspecific diversity of widespread and dominant cyanobacteria.</title>
        <authorList>
            <person name="Wei J."/>
            <person name="Shu W."/>
            <person name="Hu C."/>
        </authorList>
    </citation>
    <scope>NUCLEOTIDE SEQUENCE [LARGE SCALE GENOMIC DNA]</scope>
    <source>
        <strain evidence="1 2">AS-A4</strain>
    </source>
</reference>
<sequence length="125" mass="14202">MTNVLQTHDRRLNRHQDSIMASLAHRLQVARATNNARLVALLEQEKQQVAPVRSCDVAPSPQSWWLTTVQRITQGLFGGASLQVCEVVDGSDRWWVASDPRTGQVVYADSEAEMRLWIEENYQGR</sequence>
<evidence type="ECO:0000313" key="1">
    <source>
        <dbReference type="EMBL" id="MEP1060303.1"/>
    </source>
</evidence>
<proteinExistence type="predicted"/>
<protein>
    <submittedName>
        <fullName evidence="1">Uncharacterized protein</fullName>
    </submittedName>
</protein>
<dbReference type="RefSeq" id="WP_190446192.1">
    <property type="nucleotide sequence ID" value="NZ_JAMPLM010000017.1"/>
</dbReference>
<name>A0ABV0KM35_9CYAN</name>
<dbReference type="Proteomes" id="UP001476950">
    <property type="component" value="Unassembled WGS sequence"/>
</dbReference>
<keyword evidence="2" id="KW-1185">Reference proteome</keyword>
<accession>A0ABV0KM35</accession>